<dbReference type="GO" id="GO:0016740">
    <property type="term" value="F:transferase activity"/>
    <property type="evidence" value="ECO:0007669"/>
    <property type="project" value="UniProtKB-KW"/>
</dbReference>
<keyword evidence="4" id="KW-0732">Signal</keyword>
<keyword evidence="8" id="KW-0378">Hydrolase</keyword>
<evidence type="ECO:0000256" key="1">
    <source>
        <dbReference type="ARBA" id="ARBA00004418"/>
    </source>
</evidence>
<name>A0A1H3XVG9_SELRU</name>
<gene>
    <name evidence="8" type="ORF">SAMN05660648_01695</name>
</gene>
<sequence length="445" mass="51790">MSMRDYMMRFCAGVLVLALLMIFLRWFTVVVLIEGCKWDNALTQLVLWDNWRLPERINPREKDIDWAGLYPFSEPEPERNLLAEMRYRENKLREKQARFANWSETYFPGYTGIVETGRRYDRLIGWDIRPITPGSVQVLPDGWLFFPTLPFDIQEYIEETAGLADFCHAQGAKFLFVPNPPALDEKSDGKFIGRVDFSLQKKDAMLQGLQNRGIDTLDLYPRMQAAFSDRPYHQLFFCTDHHWLPTTGLWAAGQIAGWLKEAGGVPLREELLQLENYRQEQFAAYFLGSQGKRRTRVLAEPDDFMLLYPQFPTNLHYEIPGLGIDTYGDFSVTYDRHEVERKDFYGSNPYAAYNFADCSLIHIENFAQDAADVKILVVKDSFANSVAPFLALCVKQTDILDPRWFKGSIRSYIKKTQPDIVLVIHTMELDYPLERDSHQDDYDFR</sequence>
<dbReference type="GO" id="GO:0042121">
    <property type="term" value="P:alginic acid biosynthetic process"/>
    <property type="evidence" value="ECO:0007669"/>
    <property type="project" value="UniProtKB-UniPathway"/>
</dbReference>
<evidence type="ECO:0000256" key="5">
    <source>
        <dbReference type="ARBA" id="ARBA00022764"/>
    </source>
</evidence>
<organism evidence="8 9">
    <name type="scientific">Selenomonas ruminantium</name>
    <dbReference type="NCBI Taxonomy" id="971"/>
    <lineage>
        <taxon>Bacteria</taxon>
        <taxon>Bacillati</taxon>
        <taxon>Bacillota</taxon>
        <taxon>Negativicutes</taxon>
        <taxon>Selenomonadales</taxon>
        <taxon>Selenomonadaceae</taxon>
        <taxon>Selenomonas</taxon>
    </lineage>
</organism>
<evidence type="ECO:0000256" key="4">
    <source>
        <dbReference type="ARBA" id="ARBA00022729"/>
    </source>
</evidence>
<dbReference type="RefSeq" id="WP_074672069.1">
    <property type="nucleotide sequence ID" value="NZ_FNQG01000006.1"/>
</dbReference>
<dbReference type="Proteomes" id="UP000183469">
    <property type="component" value="Unassembled WGS sequence"/>
</dbReference>
<evidence type="ECO:0000256" key="3">
    <source>
        <dbReference type="ARBA" id="ARBA00022679"/>
    </source>
</evidence>
<feature type="domain" description="AlgX/AlgJ SGNH hydrolase-like" evidence="7">
    <location>
        <begin position="140"/>
        <end position="262"/>
    </location>
</feature>
<evidence type="ECO:0000256" key="2">
    <source>
        <dbReference type="ARBA" id="ARBA00005182"/>
    </source>
</evidence>
<dbReference type="EMBL" id="FNQG01000006">
    <property type="protein sequence ID" value="SEA03467.1"/>
    <property type="molecule type" value="Genomic_DNA"/>
</dbReference>
<dbReference type="UniPathway" id="UPA00286"/>
<comment type="pathway">
    <text evidence="2">Glycan biosynthesis; alginate biosynthesis.</text>
</comment>
<proteinExistence type="predicted"/>
<dbReference type="GO" id="GO:0016787">
    <property type="term" value="F:hydrolase activity"/>
    <property type="evidence" value="ECO:0007669"/>
    <property type="project" value="UniProtKB-KW"/>
</dbReference>
<keyword evidence="3 8" id="KW-0808">Transferase</keyword>
<keyword evidence="5" id="KW-0574">Periplasm</keyword>
<dbReference type="GO" id="GO:0042597">
    <property type="term" value="C:periplasmic space"/>
    <property type="evidence" value="ECO:0007669"/>
    <property type="project" value="UniProtKB-SubCell"/>
</dbReference>
<dbReference type="InterPro" id="IPR031811">
    <property type="entry name" value="ALGX/ALGJ_SGNH-like"/>
</dbReference>
<protein>
    <submittedName>
        <fullName evidence="8">SGNH hydrolase-like domain-containing protein, acetyltransferase AlgX</fullName>
    </submittedName>
</protein>
<dbReference type="OrthoDB" id="175771at2"/>
<reference evidence="8 9" key="1">
    <citation type="submission" date="2016-10" db="EMBL/GenBank/DDBJ databases">
        <authorList>
            <person name="de Groot N.N."/>
        </authorList>
    </citation>
    <scope>NUCLEOTIDE SEQUENCE [LARGE SCALE GENOMIC DNA]</scope>
    <source>
        <strain evidence="8 9">DSM 2872</strain>
    </source>
</reference>
<dbReference type="Pfam" id="PF16822">
    <property type="entry name" value="ALGX"/>
    <property type="match status" value="1"/>
</dbReference>
<dbReference type="AlphaFoldDB" id="A0A1H3XVG9"/>
<keyword evidence="6" id="KW-0016">Alginate biosynthesis</keyword>
<evidence type="ECO:0000313" key="9">
    <source>
        <dbReference type="Proteomes" id="UP000183469"/>
    </source>
</evidence>
<evidence type="ECO:0000259" key="7">
    <source>
        <dbReference type="Pfam" id="PF16822"/>
    </source>
</evidence>
<evidence type="ECO:0000313" key="8">
    <source>
        <dbReference type="EMBL" id="SEA03467.1"/>
    </source>
</evidence>
<comment type="subcellular location">
    <subcellularLocation>
        <location evidence="1">Periplasm</location>
    </subcellularLocation>
</comment>
<accession>A0A1H3XVG9</accession>
<evidence type="ECO:0000256" key="6">
    <source>
        <dbReference type="ARBA" id="ARBA00022841"/>
    </source>
</evidence>